<accession>A0ABW1X0P7</accession>
<dbReference type="CDD" id="cd18876">
    <property type="entry name" value="NUDIX_Hydrolase"/>
    <property type="match status" value="1"/>
</dbReference>
<dbReference type="PANTHER" id="PTHR43046:SF12">
    <property type="entry name" value="GDP-MANNOSE MANNOSYL HYDROLASE"/>
    <property type="match status" value="1"/>
</dbReference>
<dbReference type="Proteomes" id="UP001596266">
    <property type="component" value="Unassembled WGS sequence"/>
</dbReference>
<keyword evidence="3" id="KW-0460">Magnesium</keyword>
<name>A0ABW1X0P7_9ACTN</name>
<keyword evidence="2" id="KW-0378">Hydrolase</keyword>
<reference evidence="6" key="1">
    <citation type="journal article" date="2019" name="Int. J. Syst. Evol. Microbiol.">
        <title>The Global Catalogue of Microorganisms (GCM) 10K type strain sequencing project: providing services to taxonomists for standard genome sequencing and annotation.</title>
        <authorList>
            <consortium name="The Broad Institute Genomics Platform"/>
            <consortium name="The Broad Institute Genome Sequencing Center for Infectious Disease"/>
            <person name="Wu L."/>
            <person name="Ma J."/>
        </authorList>
    </citation>
    <scope>NUCLEOTIDE SEQUENCE [LARGE SCALE GENOMIC DNA]</scope>
    <source>
        <strain evidence="6">CGMCC 1.15277</strain>
    </source>
</reference>
<evidence type="ECO:0000313" key="5">
    <source>
        <dbReference type="EMBL" id="MFC6396802.1"/>
    </source>
</evidence>
<evidence type="ECO:0000256" key="1">
    <source>
        <dbReference type="ARBA" id="ARBA00001946"/>
    </source>
</evidence>
<evidence type="ECO:0000256" key="3">
    <source>
        <dbReference type="ARBA" id="ARBA00022842"/>
    </source>
</evidence>
<comment type="cofactor">
    <cofactor evidence="1">
        <name>Mg(2+)</name>
        <dbReference type="ChEBI" id="CHEBI:18420"/>
    </cofactor>
</comment>
<gene>
    <name evidence="5" type="ORF">ACFP57_07360</name>
</gene>
<feature type="domain" description="Nudix hydrolase" evidence="4">
    <location>
        <begin position="15"/>
        <end position="145"/>
    </location>
</feature>
<dbReference type="InterPro" id="IPR015797">
    <property type="entry name" value="NUDIX_hydrolase-like_dom_sf"/>
</dbReference>
<sequence>MSSGRSTQRTHPHAGIPISCGAVIRDEQGRLLIVKPTYKTGWTIPGGTMELDGETPWQACQREVLEEVGLRVRHGRLVAVDSRPPKGPEPLRVRMLFDCGSLTPEQVAAIRLPRGELRAHRFLTIEDAMPLLRTPIARRVAAGIRTTSCVYLEDGLPATGIID</sequence>
<evidence type="ECO:0000256" key="2">
    <source>
        <dbReference type="ARBA" id="ARBA00022801"/>
    </source>
</evidence>
<dbReference type="InterPro" id="IPR000086">
    <property type="entry name" value="NUDIX_hydrolase_dom"/>
</dbReference>
<comment type="caution">
    <text evidence="5">The sequence shown here is derived from an EMBL/GenBank/DDBJ whole genome shotgun (WGS) entry which is preliminary data.</text>
</comment>
<dbReference type="Gene3D" id="3.90.79.10">
    <property type="entry name" value="Nucleoside Triphosphate Pyrophosphohydrolase"/>
    <property type="match status" value="1"/>
</dbReference>
<keyword evidence="6" id="KW-1185">Reference proteome</keyword>
<dbReference type="Pfam" id="PF00293">
    <property type="entry name" value="NUDIX"/>
    <property type="match status" value="1"/>
</dbReference>
<protein>
    <submittedName>
        <fullName evidence="5">NUDIX domain-containing protein</fullName>
    </submittedName>
</protein>
<organism evidence="5 6">
    <name type="scientific">Luteococcus sanguinis</name>
    <dbReference type="NCBI Taxonomy" id="174038"/>
    <lineage>
        <taxon>Bacteria</taxon>
        <taxon>Bacillati</taxon>
        <taxon>Actinomycetota</taxon>
        <taxon>Actinomycetes</taxon>
        <taxon>Propionibacteriales</taxon>
        <taxon>Propionibacteriaceae</taxon>
        <taxon>Luteococcus</taxon>
    </lineage>
</organism>
<evidence type="ECO:0000259" key="4">
    <source>
        <dbReference type="PROSITE" id="PS51462"/>
    </source>
</evidence>
<dbReference type="PANTHER" id="PTHR43046">
    <property type="entry name" value="GDP-MANNOSE MANNOSYL HYDROLASE"/>
    <property type="match status" value="1"/>
</dbReference>
<dbReference type="SUPFAM" id="SSF55811">
    <property type="entry name" value="Nudix"/>
    <property type="match status" value="1"/>
</dbReference>
<dbReference type="EMBL" id="JBHSUA010000015">
    <property type="protein sequence ID" value="MFC6396802.1"/>
    <property type="molecule type" value="Genomic_DNA"/>
</dbReference>
<evidence type="ECO:0000313" key="6">
    <source>
        <dbReference type="Proteomes" id="UP001596266"/>
    </source>
</evidence>
<dbReference type="RefSeq" id="WP_343884199.1">
    <property type="nucleotide sequence ID" value="NZ_BAAAKI010000001.1"/>
</dbReference>
<dbReference type="PROSITE" id="PS51462">
    <property type="entry name" value="NUDIX"/>
    <property type="match status" value="1"/>
</dbReference>
<proteinExistence type="predicted"/>